<evidence type="ECO:0000256" key="3">
    <source>
        <dbReference type="ARBA" id="ARBA00022824"/>
    </source>
</evidence>
<evidence type="ECO:0000256" key="6">
    <source>
        <dbReference type="RuleBase" id="RU363132"/>
    </source>
</evidence>
<keyword evidence="4 6" id="KW-1133">Transmembrane helix</keyword>
<sequence>MDTSKRSSGVRNGVVTGSVWERRMRLDEVKGGIRVFGVVEDEDNGTASVVPTAPSSVPLRKSEVVGKRRTWKSESVDGPIQIAREVNESGNGLDEHVKEMSFSGDGIKKKKSPILGVKERRELGISEERKSRPEAKEASESVLFAEKVVSAKPRKKNLEPLKDLCQSGHAGSEENCKEVGVCQERIISSTVSNVGQVKPAPKVVHDYDLHGNHGSDDGDEEFFDDEGLEAGCFDEKAATKVEKHSFDIEKVHTAEQKSKKVARGERVDNHFGEKHKPICFDAVKRPPSMLNRNGVHRSTAYTPLSQPTSLCATKEPPATTKYSTIHQNFAKHNTLSDENRCSSDTQEGWQILVDLVIWKDASKSALAFAFGTLLIISSSYAKHLDYSFISLASYLSLIVLAAIFLYRSIASRGYVDLAAMRRECEEEEAMRLVKLVLPCYSKFLFMLRAILSGDPSTTMKLAVLLFVVAKCGSYMTVGMMVKLGFFGAFIVPKLCLMYSEHITTQGKVLIQLFRDSWGVCSHKKVIAAITFSIFWSFSSIVGRVWGVFFAYIAFRYYEQTTRDGSAGNCRGAEFVKSGCTGSNTQSQVSCDCFRPQRRHPSPGLIAV</sequence>
<feature type="transmembrane region" description="Helical" evidence="6">
    <location>
        <begin position="364"/>
        <end position="381"/>
    </location>
</feature>
<dbReference type="PANTHER" id="PTHR46626">
    <property type="entry name" value="RETICULON-LIKE PROTEIN B17"/>
    <property type="match status" value="1"/>
</dbReference>
<gene>
    <name evidence="8" type="ORF">EUGRSUZ_C00355</name>
</gene>
<keyword evidence="2 6" id="KW-0812">Transmembrane</keyword>
<evidence type="ECO:0000256" key="4">
    <source>
        <dbReference type="ARBA" id="ARBA00022989"/>
    </source>
</evidence>
<feature type="transmembrane region" description="Helical" evidence="6">
    <location>
        <begin position="525"/>
        <end position="554"/>
    </location>
</feature>
<dbReference type="STRING" id="71139.A0A059CLW8"/>
<evidence type="ECO:0000256" key="1">
    <source>
        <dbReference type="ARBA" id="ARBA00004477"/>
    </source>
</evidence>
<evidence type="ECO:0000256" key="5">
    <source>
        <dbReference type="ARBA" id="ARBA00023136"/>
    </source>
</evidence>
<keyword evidence="5 6" id="KW-0472">Membrane</keyword>
<dbReference type="GO" id="GO:0005789">
    <property type="term" value="C:endoplasmic reticulum membrane"/>
    <property type="evidence" value="ECO:0007669"/>
    <property type="project" value="UniProtKB-SubCell"/>
</dbReference>
<dbReference type="EMBL" id="KK198755">
    <property type="protein sequence ID" value="KCW78915.1"/>
    <property type="molecule type" value="Genomic_DNA"/>
</dbReference>
<keyword evidence="3 6" id="KW-0256">Endoplasmic reticulum</keyword>
<dbReference type="InParanoid" id="A0A059CLW8"/>
<dbReference type="Pfam" id="PF02453">
    <property type="entry name" value="Reticulon"/>
    <property type="match status" value="1"/>
</dbReference>
<dbReference type="InterPro" id="IPR003388">
    <property type="entry name" value="Reticulon"/>
</dbReference>
<name>A0A059CLW8_EUCGR</name>
<dbReference type="OMA" id="ENDDKDC"/>
<dbReference type="PROSITE" id="PS50845">
    <property type="entry name" value="RETICULON"/>
    <property type="match status" value="1"/>
</dbReference>
<protein>
    <recommendedName>
        <fullName evidence="6">Reticulon-like protein</fullName>
    </recommendedName>
</protein>
<feature type="domain" description="Reticulon" evidence="7">
    <location>
        <begin position="352"/>
        <end position="502"/>
    </location>
</feature>
<dbReference type="AlphaFoldDB" id="A0A059CLW8"/>
<dbReference type="PANTHER" id="PTHR46626:SF1">
    <property type="entry name" value="RETICULON-LIKE PROTEIN B21"/>
    <property type="match status" value="1"/>
</dbReference>
<reference evidence="8" key="1">
    <citation type="submission" date="2013-07" db="EMBL/GenBank/DDBJ databases">
        <title>The genome of Eucalyptus grandis.</title>
        <authorList>
            <person name="Schmutz J."/>
            <person name="Hayes R."/>
            <person name="Myburg A."/>
            <person name="Tuskan G."/>
            <person name="Grattapaglia D."/>
            <person name="Rokhsar D.S."/>
        </authorList>
    </citation>
    <scope>NUCLEOTIDE SEQUENCE</scope>
    <source>
        <tissue evidence="8">Leaf extractions</tissue>
    </source>
</reference>
<accession>A0A059CLW8</accession>
<comment type="subcellular location">
    <subcellularLocation>
        <location evidence="1 6">Endoplasmic reticulum membrane</location>
        <topology evidence="1 6">Multi-pass membrane protein</topology>
    </subcellularLocation>
</comment>
<dbReference type="InterPro" id="IPR044647">
    <property type="entry name" value="RTNLB17/18/21"/>
</dbReference>
<evidence type="ECO:0000256" key="2">
    <source>
        <dbReference type="ARBA" id="ARBA00022692"/>
    </source>
</evidence>
<evidence type="ECO:0000313" key="8">
    <source>
        <dbReference type="EMBL" id="KCW78915.1"/>
    </source>
</evidence>
<feature type="transmembrane region" description="Helical" evidence="6">
    <location>
        <begin position="388"/>
        <end position="409"/>
    </location>
</feature>
<feature type="transmembrane region" description="Helical" evidence="6">
    <location>
        <begin position="463"/>
        <end position="491"/>
    </location>
</feature>
<organism evidence="8">
    <name type="scientific">Eucalyptus grandis</name>
    <name type="common">Flooded gum</name>
    <dbReference type="NCBI Taxonomy" id="71139"/>
    <lineage>
        <taxon>Eukaryota</taxon>
        <taxon>Viridiplantae</taxon>
        <taxon>Streptophyta</taxon>
        <taxon>Embryophyta</taxon>
        <taxon>Tracheophyta</taxon>
        <taxon>Spermatophyta</taxon>
        <taxon>Magnoliopsida</taxon>
        <taxon>eudicotyledons</taxon>
        <taxon>Gunneridae</taxon>
        <taxon>Pentapetalae</taxon>
        <taxon>rosids</taxon>
        <taxon>malvids</taxon>
        <taxon>Myrtales</taxon>
        <taxon>Myrtaceae</taxon>
        <taxon>Myrtoideae</taxon>
        <taxon>Eucalypteae</taxon>
        <taxon>Eucalyptus</taxon>
    </lineage>
</organism>
<dbReference type="Gramene" id="KCW78915">
    <property type="protein sequence ID" value="KCW78915"/>
    <property type="gene ID" value="EUGRSUZ_C00355"/>
</dbReference>
<evidence type="ECO:0000259" key="7">
    <source>
        <dbReference type="PROSITE" id="PS50845"/>
    </source>
</evidence>
<proteinExistence type="predicted"/>